<evidence type="ECO:0000313" key="2">
    <source>
        <dbReference type="Proteomes" id="UP000235672"/>
    </source>
</evidence>
<evidence type="ECO:0000313" key="1">
    <source>
        <dbReference type="EMBL" id="PMD14154.1"/>
    </source>
</evidence>
<protein>
    <submittedName>
        <fullName evidence="1">Uncharacterized protein</fullName>
    </submittedName>
</protein>
<keyword evidence="2" id="KW-1185">Reference proteome</keyword>
<proteinExistence type="predicted"/>
<accession>A0A2J6PJH9</accession>
<name>A0A2J6PJH9_9HELO</name>
<sequence length="229" mass="25599">MHACKLHTPSIKQLSETHLHNIMSNHINASALISQPAVAFWNSYREIGRNVLVVATLFAAVCVEFMADRAQTVSSQRPIQTQNEISAAQGIAVRKMCAPEARLEFVYRLRMLNPPPERGRQGMKRSLGPGTSDVWVLTFVLLHMKLFLRMGSEGPMRGSSATHGAPCLEDLTGVSRSWAYHLAATELTFTPYEYQLQGAAPIFPGNLHADMQTYKHLCLKEHHRHVLLT</sequence>
<dbReference type="AlphaFoldDB" id="A0A2J6PJH9"/>
<gene>
    <name evidence="1" type="ORF">NA56DRAFT_711229</name>
</gene>
<dbReference type="Proteomes" id="UP000235672">
    <property type="component" value="Unassembled WGS sequence"/>
</dbReference>
<reference evidence="1 2" key="1">
    <citation type="submission" date="2016-05" db="EMBL/GenBank/DDBJ databases">
        <title>A degradative enzymes factory behind the ericoid mycorrhizal symbiosis.</title>
        <authorList>
            <consortium name="DOE Joint Genome Institute"/>
            <person name="Martino E."/>
            <person name="Morin E."/>
            <person name="Grelet G."/>
            <person name="Kuo A."/>
            <person name="Kohler A."/>
            <person name="Daghino S."/>
            <person name="Barry K."/>
            <person name="Choi C."/>
            <person name="Cichocki N."/>
            <person name="Clum A."/>
            <person name="Copeland A."/>
            <person name="Hainaut M."/>
            <person name="Haridas S."/>
            <person name="Labutti K."/>
            <person name="Lindquist E."/>
            <person name="Lipzen A."/>
            <person name="Khouja H.-R."/>
            <person name="Murat C."/>
            <person name="Ohm R."/>
            <person name="Olson A."/>
            <person name="Spatafora J."/>
            <person name="Veneault-Fourrey C."/>
            <person name="Henrissat B."/>
            <person name="Grigoriev I."/>
            <person name="Martin F."/>
            <person name="Perotto S."/>
        </authorList>
    </citation>
    <scope>NUCLEOTIDE SEQUENCE [LARGE SCALE GENOMIC DNA]</scope>
    <source>
        <strain evidence="1 2">UAMH 7357</strain>
    </source>
</reference>
<dbReference type="EMBL" id="KZ613524">
    <property type="protein sequence ID" value="PMD14154.1"/>
    <property type="molecule type" value="Genomic_DNA"/>
</dbReference>
<organism evidence="1 2">
    <name type="scientific">Hyaloscypha hepaticicola</name>
    <dbReference type="NCBI Taxonomy" id="2082293"/>
    <lineage>
        <taxon>Eukaryota</taxon>
        <taxon>Fungi</taxon>
        <taxon>Dikarya</taxon>
        <taxon>Ascomycota</taxon>
        <taxon>Pezizomycotina</taxon>
        <taxon>Leotiomycetes</taxon>
        <taxon>Helotiales</taxon>
        <taxon>Hyaloscyphaceae</taxon>
        <taxon>Hyaloscypha</taxon>
    </lineage>
</organism>